<sequence length="208" mass="24404">MKDFKINLKLIVIIISNLVIILNCKFDNYQVKSALVSSSPNQKLLFGTMTTRDVRIPKSIGKDFQELLVFELIHKGFTVNFYNFQESFKESKKEDSKLPLNLRSAAGEFWNHNPIVEKQLIRQEIKEVSEKETFDLFLQGTISIQNNDITLERKEYNYIFLHLYSPDGNLIGMIRSTFDNKMLYESEQMREVVSRMADEFQKITSNRK</sequence>
<accession>A0A7I0HWT9</accession>
<proteinExistence type="predicted"/>
<reference evidence="1 2" key="1">
    <citation type="journal article" date="2019" name="PLoS Negl. Trop. Dis.">
        <title>Revisiting the worldwide diversity of Leptospira species in the environment.</title>
        <authorList>
            <person name="Vincent A.T."/>
            <person name="Schiettekatte O."/>
            <person name="Bourhy P."/>
            <person name="Veyrier F.J."/>
            <person name="Picardeau M."/>
        </authorList>
    </citation>
    <scope>NUCLEOTIDE SEQUENCE [LARGE SCALE GENOMIC DNA]</scope>
    <source>
        <strain evidence="1 2">201800273</strain>
    </source>
</reference>
<name>A0A7I0HWT9_9LEPT</name>
<gene>
    <name evidence="1" type="ORF">EHQ43_01490</name>
</gene>
<organism evidence="1 2">
    <name type="scientific">Leptospira bouyouniensis</name>
    <dbReference type="NCBI Taxonomy" id="2484911"/>
    <lineage>
        <taxon>Bacteria</taxon>
        <taxon>Pseudomonadati</taxon>
        <taxon>Spirochaetota</taxon>
        <taxon>Spirochaetia</taxon>
        <taxon>Leptospirales</taxon>
        <taxon>Leptospiraceae</taxon>
        <taxon>Leptospira</taxon>
    </lineage>
</organism>
<evidence type="ECO:0000313" key="1">
    <source>
        <dbReference type="EMBL" id="TGL09156.1"/>
    </source>
</evidence>
<dbReference type="EMBL" id="RQFT01000002">
    <property type="protein sequence ID" value="TGL09156.1"/>
    <property type="molecule type" value="Genomic_DNA"/>
</dbReference>
<dbReference type="RefSeq" id="WP_135769971.1">
    <property type="nucleotide sequence ID" value="NZ_RQFT01000002.1"/>
</dbReference>
<evidence type="ECO:0000313" key="2">
    <source>
        <dbReference type="Proteomes" id="UP000297641"/>
    </source>
</evidence>
<comment type="caution">
    <text evidence="1">The sequence shown here is derived from an EMBL/GenBank/DDBJ whole genome shotgun (WGS) entry which is preliminary data.</text>
</comment>
<dbReference type="AlphaFoldDB" id="A0A7I0HWT9"/>
<protein>
    <submittedName>
        <fullName evidence="1">Uncharacterized protein</fullName>
    </submittedName>
</protein>
<dbReference type="Proteomes" id="UP000297641">
    <property type="component" value="Unassembled WGS sequence"/>
</dbReference>